<dbReference type="Pfam" id="PF13614">
    <property type="entry name" value="AAA_31"/>
    <property type="match status" value="1"/>
</dbReference>
<evidence type="ECO:0000313" key="3">
    <source>
        <dbReference type="Proteomes" id="UP000671828"/>
    </source>
</evidence>
<dbReference type="CDD" id="cd02042">
    <property type="entry name" value="ParAB_family"/>
    <property type="match status" value="1"/>
</dbReference>
<protein>
    <submittedName>
        <fullName evidence="2">ParA family protein</fullName>
    </submittedName>
</protein>
<proteinExistence type="predicted"/>
<gene>
    <name evidence="2" type="ORF">J7S33_22745</name>
</gene>
<dbReference type="PANTHER" id="PTHR13696:SF99">
    <property type="entry name" value="COBYRINIC ACID AC-DIAMIDE SYNTHASE"/>
    <property type="match status" value="1"/>
</dbReference>
<dbReference type="PANTHER" id="PTHR13696">
    <property type="entry name" value="P-LOOP CONTAINING NUCLEOSIDE TRIPHOSPHATE HYDROLASE"/>
    <property type="match status" value="1"/>
</dbReference>
<sequence>MALEPRDRRLHLVHTVAVLSLKGGVGKTTVALGLASAARRRGVRTLVIDLDPQCNATSTLEPDETDATIYDVLQEPTADKVRSAIAHSTWGEGVDVLAGSEDAELLNHPDPGESRLGRLREALRVLAETDEEPYQLVLLDCPPSLGQLTRSALVAADRALLVTEPTMFAVAGVQRAFEAVQAEREHNATLQPLGVVVNRVRPRSHEHQFRIEELRDIFGPLVMPVALPDRLAVQQAQGACMPIHEWGTPGAREVALAFNLLLARILRISRSRRRPVHADFDDEEIQEAVEA</sequence>
<dbReference type="InterPro" id="IPR050678">
    <property type="entry name" value="DNA_Partitioning_ATPase"/>
</dbReference>
<dbReference type="AlphaFoldDB" id="A0A8T8HTZ9"/>
<evidence type="ECO:0000313" key="2">
    <source>
        <dbReference type="EMBL" id="QTR02033.1"/>
    </source>
</evidence>
<feature type="domain" description="AAA" evidence="1">
    <location>
        <begin position="14"/>
        <end position="186"/>
    </location>
</feature>
<dbReference type="SUPFAM" id="SSF52540">
    <property type="entry name" value="P-loop containing nucleoside triphosphate hydrolases"/>
    <property type="match status" value="1"/>
</dbReference>
<dbReference type="Proteomes" id="UP000671828">
    <property type="component" value="Chromosome"/>
</dbReference>
<dbReference type="EMBL" id="CP072788">
    <property type="protein sequence ID" value="QTR02033.1"/>
    <property type="molecule type" value="Genomic_DNA"/>
</dbReference>
<dbReference type="Gene3D" id="3.40.50.300">
    <property type="entry name" value="P-loop containing nucleotide triphosphate hydrolases"/>
    <property type="match status" value="1"/>
</dbReference>
<name>A0A8T8HTZ9_9PSEU</name>
<accession>A0A8T8HTZ9</accession>
<reference evidence="2" key="1">
    <citation type="submission" date="2021-04" db="EMBL/GenBank/DDBJ databases">
        <title>Saccharothrix algeriensis WGS.</title>
        <authorList>
            <person name="Stuskova K."/>
            <person name="Hakalova E."/>
            <person name="Tebbal A.B."/>
            <person name="Eichmeier A."/>
        </authorList>
    </citation>
    <scope>NUCLEOTIDE SEQUENCE</scope>
    <source>
        <strain evidence="2">NRRL B-24137</strain>
    </source>
</reference>
<organism evidence="2 3">
    <name type="scientific">Saccharothrix algeriensis</name>
    <dbReference type="NCBI Taxonomy" id="173560"/>
    <lineage>
        <taxon>Bacteria</taxon>
        <taxon>Bacillati</taxon>
        <taxon>Actinomycetota</taxon>
        <taxon>Actinomycetes</taxon>
        <taxon>Pseudonocardiales</taxon>
        <taxon>Pseudonocardiaceae</taxon>
        <taxon>Saccharothrix</taxon>
    </lineage>
</organism>
<dbReference type="InterPro" id="IPR027417">
    <property type="entry name" value="P-loop_NTPase"/>
</dbReference>
<evidence type="ECO:0000259" key="1">
    <source>
        <dbReference type="Pfam" id="PF13614"/>
    </source>
</evidence>
<dbReference type="InterPro" id="IPR025669">
    <property type="entry name" value="AAA_dom"/>
</dbReference>